<evidence type="ECO:0000313" key="2">
    <source>
        <dbReference type="EMBL" id="GAA3835333.1"/>
    </source>
</evidence>
<keyword evidence="2" id="KW-0966">Cell projection</keyword>
<reference evidence="3" key="1">
    <citation type="journal article" date="2019" name="Int. J. Syst. Evol. Microbiol.">
        <title>The Global Catalogue of Microorganisms (GCM) 10K type strain sequencing project: providing services to taxonomists for standard genome sequencing and annotation.</title>
        <authorList>
            <consortium name="The Broad Institute Genomics Platform"/>
            <consortium name="The Broad Institute Genome Sequencing Center for Infectious Disease"/>
            <person name="Wu L."/>
            <person name="Ma J."/>
        </authorList>
    </citation>
    <scope>NUCLEOTIDE SEQUENCE [LARGE SCALE GENOMIC DNA]</scope>
    <source>
        <strain evidence="3">JCM 16953</strain>
    </source>
</reference>
<proteinExistence type="predicted"/>
<feature type="compositionally biased region" description="Pro residues" evidence="1">
    <location>
        <begin position="9"/>
        <end position="18"/>
    </location>
</feature>
<accession>A0ABP7J680</accession>
<organism evidence="2 3">
    <name type="scientific">Nocardioides panacisoli</name>
    <dbReference type="NCBI Taxonomy" id="627624"/>
    <lineage>
        <taxon>Bacteria</taxon>
        <taxon>Bacillati</taxon>
        <taxon>Actinomycetota</taxon>
        <taxon>Actinomycetes</taxon>
        <taxon>Propionibacteriales</taxon>
        <taxon>Nocardioidaceae</taxon>
        <taxon>Nocardioides</taxon>
    </lineage>
</organism>
<protein>
    <submittedName>
        <fullName evidence="2">Flagellar protein FlgA</fullName>
    </submittedName>
</protein>
<gene>
    <name evidence="2" type="ORF">GCM10022242_40370</name>
</gene>
<dbReference type="RefSeq" id="WP_344778896.1">
    <property type="nucleotide sequence ID" value="NZ_BAABAH010000021.1"/>
</dbReference>
<evidence type="ECO:0000256" key="1">
    <source>
        <dbReference type="SAM" id="MobiDB-lite"/>
    </source>
</evidence>
<keyword evidence="2" id="KW-0969">Cilium</keyword>
<keyword evidence="2" id="KW-0282">Flagellum</keyword>
<sequence>MSRSLGPGTPAPATPPPATRVARSGWRDPRLWIGVLLVTASVVLGSRLLAAADDTVAVWTYADAQGPGSPVTADDLVSTRVRFADGDEEALYLRVDERPADGVVLRAGVGAGELVARSDLVPADGVALAHVPLEVAPNAVEPSVGEGSVVDVYVDDAARRSRPSGRPRPALDDVTVLAAPAGDGAFAVDGNRQLVVAVPEDEVPAFEAVLGRLDEPRLSVVTSPASGAP</sequence>
<evidence type="ECO:0000313" key="3">
    <source>
        <dbReference type="Proteomes" id="UP001501821"/>
    </source>
</evidence>
<keyword evidence="3" id="KW-1185">Reference proteome</keyword>
<dbReference type="EMBL" id="BAABAH010000021">
    <property type="protein sequence ID" value="GAA3835333.1"/>
    <property type="molecule type" value="Genomic_DNA"/>
</dbReference>
<dbReference type="Proteomes" id="UP001501821">
    <property type="component" value="Unassembled WGS sequence"/>
</dbReference>
<comment type="caution">
    <text evidence="2">The sequence shown here is derived from an EMBL/GenBank/DDBJ whole genome shotgun (WGS) entry which is preliminary data.</text>
</comment>
<name>A0ABP7J680_9ACTN</name>
<feature type="region of interest" description="Disordered" evidence="1">
    <location>
        <begin position="1"/>
        <end position="22"/>
    </location>
</feature>